<feature type="region of interest" description="Disordered" evidence="1">
    <location>
        <begin position="35"/>
        <end position="67"/>
    </location>
</feature>
<dbReference type="EMBL" id="JBHSNQ010000081">
    <property type="protein sequence ID" value="MFC5542121.1"/>
    <property type="molecule type" value="Genomic_DNA"/>
</dbReference>
<evidence type="ECO:0000313" key="2">
    <source>
        <dbReference type="EMBL" id="MFC5542121.1"/>
    </source>
</evidence>
<comment type="caution">
    <text evidence="2">The sequence shown here is derived from an EMBL/GenBank/DDBJ whole genome shotgun (WGS) entry which is preliminary data.</text>
</comment>
<dbReference type="Proteomes" id="UP001595978">
    <property type="component" value="Unassembled WGS sequence"/>
</dbReference>
<name>A0ABW0RCU0_9BACL</name>
<evidence type="ECO:0000313" key="3">
    <source>
        <dbReference type="Proteomes" id="UP001595978"/>
    </source>
</evidence>
<organism evidence="2 3">
    <name type="scientific">Ureibacillus suwonensis</name>
    <dbReference type="NCBI Taxonomy" id="313007"/>
    <lineage>
        <taxon>Bacteria</taxon>
        <taxon>Bacillati</taxon>
        <taxon>Bacillota</taxon>
        <taxon>Bacilli</taxon>
        <taxon>Bacillales</taxon>
        <taxon>Caryophanaceae</taxon>
        <taxon>Ureibacillus</taxon>
    </lineage>
</organism>
<protein>
    <recommendedName>
        <fullName evidence="4">YpzI-like protein</fullName>
    </recommendedName>
</protein>
<proteinExistence type="predicted"/>
<reference evidence="3" key="1">
    <citation type="journal article" date="2019" name="Int. J. Syst. Evol. Microbiol.">
        <title>The Global Catalogue of Microorganisms (GCM) 10K type strain sequencing project: providing services to taxonomists for standard genome sequencing and annotation.</title>
        <authorList>
            <consortium name="The Broad Institute Genomics Platform"/>
            <consortium name="The Broad Institute Genome Sequencing Center for Infectious Disease"/>
            <person name="Wu L."/>
            <person name="Ma J."/>
        </authorList>
    </citation>
    <scope>NUCLEOTIDE SEQUENCE [LARGE SCALE GENOMIC DNA]</scope>
    <source>
        <strain evidence="3">CCUG 56331</strain>
    </source>
</reference>
<keyword evidence="3" id="KW-1185">Reference proteome</keyword>
<evidence type="ECO:0000256" key="1">
    <source>
        <dbReference type="SAM" id="MobiDB-lite"/>
    </source>
</evidence>
<evidence type="ECO:0008006" key="4">
    <source>
        <dbReference type="Google" id="ProtNLM"/>
    </source>
</evidence>
<sequence length="67" mass="7959">MYVQTILLERMKEAMVFFICSFLFSENRKTKINLMQGDNRQSLKDNRQSSEDNRRKEGIIANEVKSK</sequence>
<dbReference type="RefSeq" id="WP_342581531.1">
    <property type="nucleotide sequence ID" value="NZ_JBHSNQ010000081.1"/>
</dbReference>
<gene>
    <name evidence="2" type="ORF">ACFPOH_10125</name>
</gene>
<feature type="compositionally biased region" description="Basic and acidic residues" evidence="1">
    <location>
        <begin position="41"/>
        <end position="67"/>
    </location>
</feature>
<accession>A0ABW0RCU0</accession>